<comment type="caution">
    <text evidence="1">The sequence shown here is derived from an EMBL/GenBank/DDBJ whole genome shotgun (WGS) entry which is preliminary data.</text>
</comment>
<organism evidence="1">
    <name type="scientific">termite gut metagenome</name>
    <dbReference type="NCBI Taxonomy" id="433724"/>
    <lineage>
        <taxon>unclassified sequences</taxon>
        <taxon>metagenomes</taxon>
        <taxon>organismal metagenomes</taxon>
    </lineage>
</organism>
<sequence length="47" mass="5659">MKTTATRLYNRLDPSYRWADIKVIRKYTVKKARRFIKKETANEVNAI</sequence>
<reference evidence="1" key="1">
    <citation type="submission" date="2019-03" db="EMBL/GenBank/DDBJ databases">
        <title>Single cell metagenomics reveals metabolic interactions within the superorganism composed of flagellate Streblomastix strix and complex community of Bacteroidetes bacteria on its surface.</title>
        <authorList>
            <person name="Treitli S.C."/>
            <person name="Kolisko M."/>
            <person name="Husnik F."/>
            <person name="Keeling P."/>
            <person name="Hampl V."/>
        </authorList>
    </citation>
    <scope>NUCLEOTIDE SEQUENCE</scope>
    <source>
        <strain evidence="1">STM</strain>
    </source>
</reference>
<dbReference type="EMBL" id="SNRY01000751">
    <property type="protein sequence ID" value="KAA6336877.1"/>
    <property type="molecule type" value="Genomic_DNA"/>
</dbReference>
<gene>
    <name evidence="1" type="ORF">EZS27_014988</name>
</gene>
<protein>
    <submittedName>
        <fullName evidence="1">Uncharacterized protein</fullName>
    </submittedName>
</protein>
<dbReference type="AlphaFoldDB" id="A0A5J4RS96"/>
<evidence type="ECO:0000313" key="1">
    <source>
        <dbReference type="EMBL" id="KAA6336877.1"/>
    </source>
</evidence>
<accession>A0A5J4RS96</accession>
<proteinExistence type="predicted"/>
<name>A0A5J4RS96_9ZZZZ</name>